<gene>
    <name evidence="2" type="ORF">V5O48_015518</name>
</gene>
<evidence type="ECO:0000313" key="3">
    <source>
        <dbReference type="Proteomes" id="UP001465976"/>
    </source>
</evidence>
<feature type="non-terminal residue" evidence="2">
    <location>
        <position position="1"/>
    </location>
</feature>
<sequence>LESGSLYPLTLVLYTTIMMVAHPLPSSPVICMDLGSSNACGELIKSTAKAHARFSILDLCTRVLYGTLVPIMVRLESISSSPALTEHRNLKGIASALIIVRSALGIAIQDEESFKFSVLRDGSDNGSGWTRIDSVIEFRRRSLESGEPDGNREAESAAGEKTHATEPIASPLALSTLTKPFEFSFKSDSRIAARRERERENSASTSTSVSTSTSTHHPTLSFQASHSLLSSLAASCKAQIHLTVPLLALGHTSSWLAQREKFDSLVKQKEEERARKEEVKRREQEEEEERKVREVSRRMDEEARERVHFRG</sequence>
<feature type="compositionally biased region" description="Basic and acidic residues" evidence="1">
    <location>
        <begin position="142"/>
        <end position="164"/>
    </location>
</feature>
<reference evidence="2 3" key="1">
    <citation type="submission" date="2024-02" db="EMBL/GenBank/DDBJ databases">
        <title>A draft genome for the cacao thread blight pathogen Marasmius crinis-equi.</title>
        <authorList>
            <person name="Cohen S.P."/>
            <person name="Baruah I.K."/>
            <person name="Amoako-Attah I."/>
            <person name="Bukari Y."/>
            <person name="Meinhardt L.W."/>
            <person name="Bailey B.A."/>
        </authorList>
    </citation>
    <scope>NUCLEOTIDE SEQUENCE [LARGE SCALE GENOMIC DNA]</scope>
    <source>
        <strain evidence="2 3">GH-76</strain>
    </source>
</reference>
<name>A0ABR3EUD9_9AGAR</name>
<feature type="region of interest" description="Disordered" evidence="1">
    <location>
        <begin position="269"/>
        <end position="311"/>
    </location>
</feature>
<dbReference type="EMBL" id="JBAHYK010001882">
    <property type="protein sequence ID" value="KAL0566493.1"/>
    <property type="molecule type" value="Genomic_DNA"/>
</dbReference>
<keyword evidence="3" id="KW-1185">Reference proteome</keyword>
<feature type="compositionally biased region" description="Low complexity" evidence="1">
    <location>
        <begin position="202"/>
        <end position="218"/>
    </location>
</feature>
<feature type="compositionally biased region" description="Basic and acidic residues" evidence="1">
    <location>
        <begin position="192"/>
        <end position="201"/>
    </location>
</feature>
<dbReference type="Proteomes" id="UP001465976">
    <property type="component" value="Unassembled WGS sequence"/>
</dbReference>
<feature type="region of interest" description="Disordered" evidence="1">
    <location>
        <begin position="142"/>
        <end position="169"/>
    </location>
</feature>
<organism evidence="2 3">
    <name type="scientific">Marasmius crinis-equi</name>
    <dbReference type="NCBI Taxonomy" id="585013"/>
    <lineage>
        <taxon>Eukaryota</taxon>
        <taxon>Fungi</taxon>
        <taxon>Dikarya</taxon>
        <taxon>Basidiomycota</taxon>
        <taxon>Agaricomycotina</taxon>
        <taxon>Agaricomycetes</taxon>
        <taxon>Agaricomycetidae</taxon>
        <taxon>Agaricales</taxon>
        <taxon>Marasmiineae</taxon>
        <taxon>Marasmiaceae</taxon>
        <taxon>Marasmius</taxon>
    </lineage>
</organism>
<protein>
    <submittedName>
        <fullName evidence="2">Uncharacterized protein</fullName>
    </submittedName>
</protein>
<accession>A0ABR3EUD9</accession>
<proteinExistence type="predicted"/>
<feature type="region of interest" description="Disordered" evidence="1">
    <location>
        <begin position="192"/>
        <end position="218"/>
    </location>
</feature>
<evidence type="ECO:0000256" key="1">
    <source>
        <dbReference type="SAM" id="MobiDB-lite"/>
    </source>
</evidence>
<evidence type="ECO:0000313" key="2">
    <source>
        <dbReference type="EMBL" id="KAL0566493.1"/>
    </source>
</evidence>
<comment type="caution">
    <text evidence="2">The sequence shown here is derived from an EMBL/GenBank/DDBJ whole genome shotgun (WGS) entry which is preliminary data.</text>
</comment>